<feature type="disulfide bond" evidence="2">
    <location>
        <begin position="230"/>
        <end position="242"/>
    </location>
</feature>
<keyword evidence="1 2" id="KW-1015">Disulfide bond</keyword>
<feature type="domain" description="MAM" evidence="5">
    <location>
        <begin position="948"/>
        <end position="1108"/>
    </location>
</feature>
<dbReference type="Gene3D" id="4.10.400.10">
    <property type="entry name" value="Low-density Lipoprotein Receptor"/>
    <property type="match status" value="1"/>
</dbReference>
<dbReference type="InterPro" id="IPR000998">
    <property type="entry name" value="MAM_dom"/>
</dbReference>
<protein>
    <submittedName>
        <fullName evidence="6">(Atlantic silverside) hypothetical protein</fullName>
    </submittedName>
</protein>
<dbReference type="PANTHER" id="PTHR23282:SF145">
    <property type="entry name" value="APICAL ENDOSOMAL GLYCOPROTEIN ISOFORM X1"/>
    <property type="match status" value="1"/>
</dbReference>
<dbReference type="PROSITE" id="PS50060">
    <property type="entry name" value="MAM_2"/>
    <property type="match status" value="6"/>
</dbReference>
<keyword evidence="3" id="KW-1133">Transmembrane helix</keyword>
<feature type="chain" id="PRO_5035893718" evidence="4">
    <location>
        <begin position="20"/>
        <end position="1210"/>
    </location>
</feature>
<proteinExistence type="predicted"/>
<dbReference type="InterPro" id="IPR002172">
    <property type="entry name" value="LDrepeatLR_classA_rpt"/>
</dbReference>
<evidence type="ECO:0000256" key="1">
    <source>
        <dbReference type="ARBA" id="ARBA00023157"/>
    </source>
</evidence>
<dbReference type="Pfam" id="PF00629">
    <property type="entry name" value="MAM"/>
    <property type="match status" value="6"/>
</dbReference>
<dbReference type="CDD" id="cd00112">
    <property type="entry name" value="LDLa"/>
    <property type="match status" value="1"/>
</dbReference>
<organism evidence="6 7">
    <name type="scientific">Menidia menidia</name>
    <name type="common">Atlantic silverside</name>
    <dbReference type="NCBI Taxonomy" id="238744"/>
    <lineage>
        <taxon>Eukaryota</taxon>
        <taxon>Metazoa</taxon>
        <taxon>Chordata</taxon>
        <taxon>Craniata</taxon>
        <taxon>Vertebrata</taxon>
        <taxon>Euteleostomi</taxon>
        <taxon>Actinopterygii</taxon>
        <taxon>Neopterygii</taxon>
        <taxon>Teleostei</taxon>
        <taxon>Neoteleostei</taxon>
        <taxon>Acanthomorphata</taxon>
        <taxon>Ovalentaria</taxon>
        <taxon>Atherinomorphae</taxon>
        <taxon>Atheriniformes</taxon>
        <taxon>Atherinopsidae</taxon>
        <taxon>Menidiinae</taxon>
        <taxon>Menidia</taxon>
    </lineage>
</organism>
<feature type="domain" description="MAM" evidence="5">
    <location>
        <begin position="785"/>
        <end position="945"/>
    </location>
</feature>
<dbReference type="SMART" id="SM00137">
    <property type="entry name" value="MAM"/>
    <property type="match status" value="5"/>
</dbReference>
<feature type="transmembrane region" description="Helical" evidence="3">
    <location>
        <begin position="1124"/>
        <end position="1146"/>
    </location>
</feature>
<comment type="caution">
    <text evidence="6">The sequence shown here is derived from an EMBL/GenBank/DDBJ whole genome shotgun (WGS) entry which is preliminary data.</text>
</comment>
<dbReference type="PRINTS" id="PR00020">
    <property type="entry name" value="MAMDOMAIN"/>
</dbReference>
<feature type="domain" description="MAM" evidence="5">
    <location>
        <begin position="268"/>
        <end position="431"/>
    </location>
</feature>
<dbReference type="AlphaFoldDB" id="A0A8S4ALT4"/>
<evidence type="ECO:0000256" key="4">
    <source>
        <dbReference type="SAM" id="SignalP"/>
    </source>
</evidence>
<feature type="domain" description="MAM" evidence="5">
    <location>
        <begin position="454"/>
        <end position="624"/>
    </location>
</feature>
<dbReference type="InterPro" id="IPR023415">
    <property type="entry name" value="LDLR_class-A_CS"/>
</dbReference>
<dbReference type="GO" id="GO:0016020">
    <property type="term" value="C:membrane"/>
    <property type="evidence" value="ECO:0007669"/>
    <property type="project" value="InterPro"/>
</dbReference>
<dbReference type="CDD" id="cd06263">
    <property type="entry name" value="MAM"/>
    <property type="match status" value="5"/>
</dbReference>
<dbReference type="PANTHER" id="PTHR23282">
    <property type="entry name" value="APICAL ENDOSOMAL GLYCOPROTEIN PRECURSOR"/>
    <property type="match status" value="1"/>
</dbReference>
<dbReference type="InterPro" id="IPR051560">
    <property type="entry name" value="MAM_domain-containing"/>
</dbReference>
<evidence type="ECO:0000256" key="2">
    <source>
        <dbReference type="PROSITE-ProRule" id="PRU00124"/>
    </source>
</evidence>
<feature type="signal peptide" evidence="4">
    <location>
        <begin position="1"/>
        <end position="19"/>
    </location>
</feature>
<gene>
    <name evidence="6" type="ORF">MMEN_LOCUS4029</name>
</gene>
<dbReference type="PROSITE" id="PS01209">
    <property type="entry name" value="LDLRA_1"/>
    <property type="match status" value="1"/>
</dbReference>
<feature type="domain" description="MAM" evidence="5">
    <location>
        <begin position="634"/>
        <end position="783"/>
    </location>
</feature>
<accession>A0A8S4ALT4</accession>
<feature type="domain" description="MAM" evidence="5">
    <location>
        <begin position="55"/>
        <end position="221"/>
    </location>
</feature>
<dbReference type="SUPFAM" id="SSF57424">
    <property type="entry name" value="LDL receptor-like module"/>
    <property type="match status" value="1"/>
</dbReference>
<keyword evidence="7" id="KW-1185">Reference proteome</keyword>
<dbReference type="InterPro" id="IPR013320">
    <property type="entry name" value="ConA-like_dom_sf"/>
</dbReference>
<evidence type="ECO:0000313" key="6">
    <source>
        <dbReference type="EMBL" id="CAG5867222.1"/>
    </source>
</evidence>
<evidence type="ECO:0000256" key="3">
    <source>
        <dbReference type="SAM" id="Phobius"/>
    </source>
</evidence>
<reference evidence="6" key="1">
    <citation type="submission" date="2021-05" db="EMBL/GenBank/DDBJ databases">
        <authorList>
            <person name="Tigano A."/>
        </authorList>
    </citation>
    <scope>NUCLEOTIDE SEQUENCE</scope>
</reference>
<dbReference type="Pfam" id="PF00057">
    <property type="entry name" value="Ldl_recept_a"/>
    <property type="match status" value="1"/>
</dbReference>
<keyword evidence="3" id="KW-0472">Membrane</keyword>
<keyword evidence="3" id="KW-0812">Transmembrane</keyword>
<dbReference type="Gene3D" id="2.60.120.200">
    <property type="match status" value="6"/>
</dbReference>
<sequence length="1210" mass="133705">MCWWRSSAILLLLTLQSAACSWAPRCETTEGKCDFVCDCSDCSDEQECGYRGRAFECDFEDAGMCGWTDQSLNEVYTWKRLQRGDGLPDSGPSSDYTTGTAIGWFMAVSAISEQSPQRAVFISPEIKQSAPTCRLRLRYFLWDSGHTGLGSAPLWASILHQNNQEAVIWRPEASSIHGWKEDTIFLGRIPSSFRIRLQSQRLEGRRGDVALDQLEFLDCALPLPLPGSECAEGMVECSRGGCVEQRQLCDGSDDCGDGTDESDCEAYSRCDFEEDLCYWDLRSISRLKWIRTSQEEISRSDPLKGPGRDHSNNTASGYFLYVTVPDAGLSMDWAAFQSPPLQPTNSSHPCKMVMYTHQFGPRSGGLTVLVASHQITPVWERGGALGDIWVKAEVQIVSDKPFQILIMAAIRDFDYGGIAVDSIVLSPECRLSLVNETLGKIPKPPKHPCTTPDKMCDFHPDCAEEQDEARCGDFSYIEGSLGWTDTSIGNQGWWLQENSTAKEEEFLYVADAPGQQKTEAQTRTPLLGPTGPACNMSFDFALNGSSNHIGELSVRVIDSLLGMGPKLWEFSGKTGTEEGAWNHADIPIGVRKHRFQLALEARAVKLDPHSSIKVKNVRFSSCHAQYFPSAPTGLSCNFEDGLCGWYQDNGDNFDWTVLSGMDHTIGVGRSLAVDMWSPSLRGAFGRLISVPLPPGQSDYCLTFFYKLYGPDTGILNVKLMDKHGYDIVLWTRSGAHGNMWHEAHCPVPHQLTKFQLIFEAVRSGFDGRVAIDDVMFLDGPCSIPRICSFESQQCGYSSHGKVNWLHRSGHSSMASGPKTDHTLETEMGYYMMVNTGATILPLGATAVLTSPIRQGIINTECLNFWYHMGGENPGSLTVYMKSVEGERVKIFFDSLNQGDVWRHGNGNISSGLVDWQLEFEVVGGGGKDTHVAVDDIFVSLHPCKDQGSKCSMEKGMCGWSNTQNTKVDKLDWELTSHEEERHYPTPAEDHTLGTEKGHFLFFPSSNRTAANENAQLLSPHLPPTKGTCLRFWAYKPDSSDKRLKVWRLSGGSLHQLLDVSELRGPWTRFDVNITSTEEYQIVFEGIKGTSGVVALDDIEYTIGINCANEATDSISKKGDNAGGIAASVIVVLLLIGTLIALLIYYLRTKKRFNSTSGPSSSSVVGIPNEVYESDVTEDHVAIPQRTKNHPVEAGFNDVSLSVDVRESQVA</sequence>
<name>A0A8S4ALT4_9TELE</name>
<evidence type="ECO:0000313" key="7">
    <source>
        <dbReference type="Proteomes" id="UP000677803"/>
    </source>
</evidence>
<dbReference type="InterPro" id="IPR036055">
    <property type="entry name" value="LDL_receptor-like_sf"/>
</dbReference>
<keyword evidence="4" id="KW-0732">Signal</keyword>
<dbReference type="PRINTS" id="PR00261">
    <property type="entry name" value="LDLRECEPTOR"/>
</dbReference>
<dbReference type="SMART" id="SM00192">
    <property type="entry name" value="LDLa"/>
    <property type="match status" value="2"/>
</dbReference>
<evidence type="ECO:0000259" key="5">
    <source>
        <dbReference type="PROSITE" id="PS50060"/>
    </source>
</evidence>
<dbReference type="SUPFAM" id="SSF49899">
    <property type="entry name" value="Concanavalin A-like lectins/glucanases"/>
    <property type="match status" value="6"/>
</dbReference>
<dbReference type="PROSITE" id="PS50068">
    <property type="entry name" value="LDLRA_2"/>
    <property type="match status" value="1"/>
</dbReference>
<feature type="disulfide bond" evidence="2">
    <location>
        <begin position="237"/>
        <end position="255"/>
    </location>
</feature>
<dbReference type="EMBL" id="CAJRST010003335">
    <property type="protein sequence ID" value="CAG5867222.1"/>
    <property type="molecule type" value="Genomic_DNA"/>
</dbReference>
<feature type="disulfide bond" evidence="2">
    <location>
        <begin position="249"/>
        <end position="264"/>
    </location>
</feature>
<dbReference type="OrthoDB" id="8847287at2759"/>
<dbReference type="Proteomes" id="UP000677803">
    <property type="component" value="Unassembled WGS sequence"/>
</dbReference>